<comment type="similarity">
    <text evidence="1">Belongs to the membrane fusion protein (MFP) (TC 8.A.1) family.</text>
</comment>
<reference evidence="4" key="1">
    <citation type="journal article" date="2019" name="Int. J. Syst. Evol. Microbiol.">
        <title>The Global Catalogue of Microorganisms (GCM) 10K type strain sequencing project: providing services to taxonomists for standard genome sequencing and annotation.</title>
        <authorList>
            <consortium name="The Broad Institute Genomics Platform"/>
            <consortium name="The Broad Institute Genome Sequencing Center for Infectious Disease"/>
            <person name="Wu L."/>
            <person name="Ma J."/>
        </authorList>
    </citation>
    <scope>NUCLEOTIDE SEQUENCE [LARGE SCALE GENOMIC DNA]</scope>
    <source>
        <strain evidence="4">KCTC 52487</strain>
    </source>
</reference>
<dbReference type="InterPro" id="IPR058624">
    <property type="entry name" value="MdtA-like_HH"/>
</dbReference>
<organism evidence="3 4">
    <name type="scientific">Hyphobacterium vulgare</name>
    <dbReference type="NCBI Taxonomy" id="1736751"/>
    <lineage>
        <taxon>Bacteria</taxon>
        <taxon>Pseudomonadati</taxon>
        <taxon>Pseudomonadota</taxon>
        <taxon>Alphaproteobacteria</taxon>
        <taxon>Maricaulales</taxon>
        <taxon>Maricaulaceae</taxon>
        <taxon>Hyphobacterium</taxon>
    </lineage>
</organism>
<evidence type="ECO:0000256" key="1">
    <source>
        <dbReference type="ARBA" id="ARBA00009477"/>
    </source>
</evidence>
<dbReference type="PANTHER" id="PTHR30469">
    <property type="entry name" value="MULTIDRUG RESISTANCE PROTEIN MDTA"/>
    <property type="match status" value="1"/>
</dbReference>
<dbReference type="Pfam" id="PF25876">
    <property type="entry name" value="HH_MFP_RND"/>
    <property type="match status" value="1"/>
</dbReference>
<gene>
    <name evidence="3" type="ORF">ACFOOR_13750</name>
</gene>
<sequence>MSVHLGFRRFGAGAAVAAAALGVAFLVVLVSASRGADARLELGQAATPSVPTLTVEYRSDASMGEYFPGLVTARRESELGFERGGRIDDIAVDVGDRVVSGQVLARLDTRALEAQIAAADAQTAEAQAQVALAQSTQDRQQTLLERGHISRQRLDEVATSTDAAEARRRAAAASANALRAQLALSVIEAPFDGVITARLSDEGGIAAPGQGLLRIVEDTALEIRVGLPAEDAAALEPGTLYAFETAAGEIAARFRASTGVVDTRTRSVTAVFDVEGRAQAGQVARLRLLQTIGTSGFWVPTSALAEGRRGLWSVYVLEADAYGTYTIAPHAVETVRIDSGRAFVRGAVEDGAIILRAGLDRVTPGQRVRIGDEA</sequence>
<feature type="domain" description="Multidrug resistance protein MdtA-like alpha-helical hairpin" evidence="2">
    <location>
        <begin position="117"/>
        <end position="183"/>
    </location>
</feature>
<evidence type="ECO:0000313" key="3">
    <source>
        <dbReference type="EMBL" id="MFC2927175.1"/>
    </source>
</evidence>
<dbReference type="Gene3D" id="1.10.287.470">
    <property type="entry name" value="Helix hairpin bin"/>
    <property type="match status" value="1"/>
</dbReference>
<dbReference type="PANTHER" id="PTHR30469:SF15">
    <property type="entry name" value="HLYD FAMILY OF SECRETION PROTEINS"/>
    <property type="match status" value="1"/>
</dbReference>
<evidence type="ECO:0000259" key="2">
    <source>
        <dbReference type="Pfam" id="PF25876"/>
    </source>
</evidence>
<accession>A0ABV7A0D7</accession>
<dbReference type="NCBIfam" id="TIGR01730">
    <property type="entry name" value="RND_mfp"/>
    <property type="match status" value="1"/>
</dbReference>
<dbReference type="Gene3D" id="2.40.50.100">
    <property type="match status" value="1"/>
</dbReference>
<comment type="caution">
    <text evidence="3">The sequence shown here is derived from an EMBL/GenBank/DDBJ whole genome shotgun (WGS) entry which is preliminary data.</text>
</comment>
<dbReference type="SUPFAM" id="SSF111369">
    <property type="entry name" value="HlyD-like secretion proteins"/>
    <property type="match status" value="1"/>
</dbReference>
<dbReference type="EMBL" id="JBHRSV010000028">
    <property type="protein sequence ID" value="MFC2927175.1"/>
    <property type="molecule type" value="Genomic_DNA"/>
</dbReference>
<keyword evidence="4" id="KW-1185">Reference proteome</keyword>
<dbReference type="RefSeq" id="WP_343163159.1">
    <property type="nucleotide sequence ID" value="NZ_JBHRSV010000028.1"/>
</dbReference>
<dbReference type="Gene3D" id="2.40.30.170">
    <property type="match status" value="1"/>
</dbReference>
<dbReference type="InterPro" id="IPR006143">
    <property type="entry name" value="RND_pump_MFP"/>
</dbReference>
<name>A0ABV7A0D7_9PROT</name>
<evidence type="ECO:0000313" key="4">
    <source>
        <dbReference type="Proteomes" id="UP001595379"/>
    </source>
</evidence>
<proteinExistence type="inferred from homology"/>
<dbReference type="Proteomes" id="UP001595379">
    <property type="component" value="Unassembled WGS sequence"/>
</dbReference>
<dbReference type="Gene3D" id="2.40.420.20">
    <property type="match status" value="1"/>
</dbReference>
<protein>
    <submittedName>
        <fullName evidence="3">Efflux RND transporter periplasmic adaptor subunit</fullName>
    </submittedName>
</protein>